<sequence length="209" mass="23930">MSCPAGYTFSTKPKRAPFEDLSETLEPGQRFQYWDYEGMWTDKHLPSSRLEPLRMIGDPLADDAVEALKVKKGQDALKALREYISRPESEQESQAPALLMKQLMTVPEWVDWEQVRRGQEVYCKVLNSTGYLAGDRARERVFETAQFVLDVSQSVKDLQPGTGLGWESIIQVRFLHAGVRARLTKISRAHSKYYNIEEHGVPINQEDLL</sequence>
<dbReference type="Proteomes" id="UP001194580">
    <property type="component" value="Unassembled WGS sequence"/>
</dbReference>
<accession>A0AAD4H0X0</accession>
<dbReference type="PANTHER" id="PTHR37539">
    <property type="entry name" value="SECRETED PROTEIN-RELATED"/>
    <property type="match status" value="1"/>
</dbReference>
<dbReference type="AlphaFoldDB" id="A0AAD4H0X0"/>
<evidence type="ECO:0000313" key="2">
    <source>
        <dbReference type="Proteomes" id="UP001194580"/>
    </source>
</evidence>
<feature type="non-terminal residue" evidence="1">
    <location>
        <position position="209"/>
    </location>
</feature>
<dbReference type="PANTHER" id="PTHR37539:SF1">
    <property type="entry name" value="ER-BOUND OXYGENASE MPAB_MPAB'_RUBBER OXYGENASE CATALYTIC DOMAIN-CONTAINING PROTEIN"/>
    <property type="match status" value="1"/>
</dbReference>
<dbReference type="EMBL" id="JAAAIL010002766">
    <property type="protein sequence ID" value="KAG0254676.1"/>
    <property type="molecule type" value="Genomic_DNA"/>
</dbReference>
<keyword evidence="2" id="KW-1185">Reference proteome</keyword>
<organism evidence="1 2">
    <name type="scientific">Linnemannia exigua</name>
    <dbReference type="NCBI Taxonomy" id="604196"/>
    <lineage>
        <taxon>Eukaryota</taxon>
        <taxon>Fungi</taxon>
        <taxon>Fungi incertae sedis</taxon>
        <taxon>Mucoromycota</taxon>
        <taxon>Mortierellomycotina</taxon>
        <taxon>Mortierellomycetes</taxon>
        <taxon>Mortierellales</taxon>
        <taxon>Mortierellaceae</taxon>
        <taxon>Linnemannia</taxon>
    </lineage>
</organism>
<name>A0AAD4H0X0_9FUNG</name>
<reference evidence="1" key="1">
    <citation type="journal article" date="2020" name="Fungal Divers.">
        <title>Resolving the Mortierellaceae phylogeny through synthesis of multi-gene phylogenetics and phylogenomics.</title>
        <authorList>
            <person name="Vandepol N."/>
            <person name="Liber J."/>
            <person name="Desiro A."/>
            <person name="Na H."/>
            <person name="Kennedy M."/>
            <person name="Barry K."/>
            <person name="Grigoriev I.V."/>
            <person name="Miller A.N."/>
            <person name="O'Donnell K."/>
            <person name="Stajich J.E."/>
            <person name="Bonito G."/>
        </authorList>
    </citation>
    <scope>NUCLEOTIDE SEQUENCE</scope>
    <source>
        <strain evidence="1">NRRL 28262</strain>
    </source>
</reference>
<comment type="caution">
    <text evidence="1">The sequence shown here is derived from an EMBL/GenBank/DDBJ whole genome shotgun (WGS) entry which is preliminary data.</text>
</comment>
<protein>
    <submittedName>
        <fullName evidence="1">Uncharacterized protein</fullName>
    </submittedName>
</protein>
<gene>
    <name evidence="1" type="ORF">BGZ95_005965</name>
</gene>
<dbReference type="InterPro" id="IPR037473">
    <property type="entry name" value="Lcp-like"/>
</dbReference>
<proteinExistence type="predicted"/>
<evidence type="ECO:0000313" key="1">
    <source>
        <dbReference type="EMBL" id="KAG0254676.1"/>
    </source>
</evidence>